<evidence type="ECO:0000256" key="2">
    <source>
        <dbReference type="ARBA" id="ARBA00023002"/>
    </source>
</evidence>
<dbReference type="PANTHER" id="PTHR30466">
    <property type="entry name" value="FLAVIN REDUCTASE"/>
    <property type="match status" value="1"/>
</dbReference>
<dbReference type="OrthoDB" id="9792858at2"/>
<evidence type="ECO:0000313" key="4">
    <source>
        <dbReference type="EMBL" id="GEN84460.1"/>
    </source>
</evidence>
<keyword evidence="5" id="KW-1185">Reference proteome</keyword>
<reference evidence="4 5" key="1">
    <citation type="submission" date="2019-07" db="EMBL/GenBank/DDBJ databases">
        <title>Whole genome shotgun sequence of Sporosarcina luteola NBRC 105378.</title>
        <authorList>
            <person name="Hosoyama A."/>
            <person name="Uohara A."/>
            <person name="Ohji S."/>
            <person name="Ichikawa N."/>
        </authorList>
    </citation>
    <scope>NUCLEOTIDE SEQUENCE [LARGE SCALE GENOMIC DNA]</scope>
    <source>
        <strain evidence="4 5">NBRC 105378</strain>
    </source>
</reference>
<protein>
    <recommendedName>
        <fullName evidence="3">Flavin reductase like domain-containing protein</fullName>
    </recommendedName>
</protein>
<name>A0A511ZAI2_9BACL</name>
<evidence type="ECO:0000256" key="1">
    <source>
        <dbReference type="ARBA" id="ARBA00008898"/>
    </source>
</evidence>
<dbReference type="SUPFAM" id="SSF50475">
    <property type="entry name" value="FMN-binding split barrel"/>
    <property type="match status" value="1"/>
</dbReference>
<dbReference type="GO" id="GO:0010181">
    <property type="term" value="F:FMN binding"/>
    <property type="evidence" value="ECO:0007669"/>
    <property type="project" value="InterPro"/>
</dbReference>
<sequence>MDKVSAFKETMANYPTGVTIVTAVNAEGNPIGLTVNSFASVSLDPMLILWSIDKKSASYDALQKVQSFAVNILAEDQADTALLFASRTNSKERFENCNWKLSSLNLPIITGTAAALQCNVYNRIEAGDHTILIGEVSDIYVEKKSPLLYHQRRMGALPASFHEQ</sequence>
<dbReference type="Gene3D" id="2.30.110.10">
    <property type="entry name" value="Electron Transport, Fmn-binding Protein, Chain A"/>
    <property type="match status" value="1"/>
</dbReference>
<dbReference type="RefSeq" id="WP_147059322.1">
    <property type="nucleotide sequence ID" value="NZ_BJYL01000037.1"/>
</dbReference>
<dbReference type="Pfam" id="PF01613">
    <property type="entry name" value="Flavin_Reduct"/>
    <property type="match status" value="1"/>
</dbReference>
<proteinExistence type="inferred from homology"/>
<organism evidence="4 5">
    <name type="scientific">Sporosarcina luteola</name>
    <dbReference type="NCBI Taxonomy" id="582850"/>
    <lineage>
        <taxon>Bacteria</taxon>
        <taxon>Bacillati</taxon>
        <taxon>Bacillota</taxon>
        <taxon>Bacilli</taxon>
        <taxon>Bacillales</taxon>
        <taxon>Caryophanaceae</taxon>
        <taxon>Sporosarcina</taxon>
    </lineage>
</organism>
<dbReference type="EMBL" id="BJYL01000037">
    <property type="protein sequence ID" value="GEN84460.1"/>
    <property type="molecule type" value="Genomic_DNA"/>
</dbReference>
<evidence type="ECO:0000313" key="5">
    <source>
        <dbReference type="Proteomes" id="UP000321901"/>
    </source>
</evidence>
<gene>
    <name evidence="4" type="ORF">SLU01_27720</name>
</gene>
<dbReference type="SMART" id="SM00903">
    <property type="entry name" value="Flavin_Reduct"/>
    <property type="match status" value="1"/>
</dbReference>
<dbReference type="InterPro" id="IPR002563">
    <property type="entry name" value="Flavin_Rdtase-like_dom"/>
</dbReference>
<dbReference type="InterPro" id="IPR012349">
    <property type="entry name" value="Split_barrel_FMN-bd"/>
</dbReference>
<accession>A0A511ZAI2</accession>
<evidence type="ECO:0000259" key="3">
    <source>
        <dbReference type="SMART" id="SM00903"/>
    </source>
</evidence>
<dbReference type="GO" id="GO:0042602">
    <property type="term" value="F:riboflavin reductase (NADPH) activity"/>
    <property type="evidence" value="ECO:0007669"/>
    <property type="project" value="TreeGrafter"/>
</dbReference>
<dbReference type="InterPro" id="IPR050268">
    <property type="entry name" value="NADH-dep_flavin_reductase"/>
</dbReference>
<feature type="domain" description="Flavin reductase like" evidence="3">
    <location>
        <begin position="11"/>
        <end position="156"/>
    </location>
</feature>
<comment type="similarity">
    <text evidence="1">Belongs to the non-flavoprotein flavin reductase family.</text>
</comment>
<dbReference type="Proteomes" id="UP000321901">
    <property type="component" value="Unassembled WGS sequence"/>
</dbReference>
<comment type="caution">
    <text evidence="4">The sequence shown here is derived from an EMBL/GenBank/DDBJ whole genome shotgun (WGS) entry which is preliminary data.</text>
</comment>
<dbReference type="AlphaFoldDB" id="A0A511ZAI2"/>
<keyword evidence="2" id="KW-0560">Oxidoreductase</keyword>
<dbReference type="PANTHER" id="PTHR30466:SF11">
    <property type="entry name" value="FLAVIN-DEPENDENT MONOOXYGENASE, REDUCTASE SUBUNIT HSAB"/>
    <property type="match status" value="1"/>
</dbReference>